<dbReference type="PANTHER" id="PTHR23355">
    <property type="entry name" value="RIBONUCLEASE"/>
    <property type="match status" value="1"/>
</dbReference>
<dbReference type="Proteomes" id="UP001472866">
    <property type="component" value="Chromosome 10"/>
</dbReference>
<evidence type="ECO:0000256" key="1">
    <source>
        <dbReference type="ARBA" id="ARBA00004123"/>
    </source>
</evidence>
<evidence type="ECO:0000313" key="13">
    <source>
        <dbReference type="EMBL" id="WZN64865.1"/>
    </source>
</evidence>
<dbReference type="Gene3D" id="2.40.50.140">
    <property type="entry name" value="Nucleic acid-binding proteins"/>
    <property type="match status" value="1"/>
</dbReference>
<dbReference type="GO" id="GO:0000176">
    <property type="term" value="C:nuclear exosome (RNase complex)"/>
    <property type="evidence" value="ECO:0007669"/>
    <property type="project" value="TreeGrafter"/>
</dbReference>
<evidence type="ECO:0000256" key="8">
    <source>
        <dbReference type="ARBA" id="ARBA00022884"/>
    </source>
</evidence>
<dbReference type="Pfam" id="PF17849">
    <property type="entry name" value="OB_Dis3"/>
    <property type="match status" value="1"/>
</dbReference>
<dbReference type="Gene3D" id="3.40.50.1010">
    <property type="entry name" value="5'-nuclease"/>
    <property type="match status" value="1"/>
</dbReference>
<dbReference type="GO" id="GO:0071031">
    <property type="term" value="P:nuclear mRNA surveillance of mRNA 3'-end processing"/>
    <property type="evidence" value="ECO:0007669"/>
    <property type="project" value="TreeGrafter"/>
</dbReference>
<keyword evidence="6" id="KW-0271">Exosome</keyword>
<protein>
    <recommendedName>
        <fullName evidence="10">Ribosomal RNA-processing protein 44</fullName>
    </recommendedName>
</protein>
<dbReference type="GO" id="GO:0003723">
    <property type="term" value="F:RNA binding"/>
    <property type="evidence" value="ECO:0007669"/>
    <property type="project" value="UniProtKB-KW"/>
</dbReference>
<dbReference type="PANTHER" id="PTHR23355:SF35">
    <property type="entry name" value="EXOSOME COMPLEX EXONUCLEASE RRP44"/>
    <property type="match status" value="1"/>
</dbReference>
<keyword evidence="8" id="KW-0694">RNA-binding</keyword>
<comment type="subcellular location">
    <subcellularLocation>
        <location evidence="1">Nucleus</location>
    </subcellularLocation>
</comment>
<dbReference type="InterPro" id="IPR033770">
    <property type="entry name" value="RRP44_S1"/>
</dbReference>
<dbReference type="InterPro" id="IPR041505">
    <property type="entry name" value="Dis3_CSD2"/>
</dbReference>
<dbReference type="AlphaFoldDB" id="A0AAX4PGU9"/>
<name>A0AAX4PGU9_9CHLO</name>
<accession>A0AAX4PGU9</accession>
<evidence type="ECO:0000256" key="2">
    <source>
        <dbReference type="ARBA" id="ARBA00005785"/>
    </source>
</evidence>
<dbReference type="GO" id="GO:0006364">
    <property type="term" value="P:rRNA processing"/>
    <property type="evidence" value="ECO:0007669"/>
    <property type="project" value="UniProtKB-KW"/>
</dbReference>
<evidence type="ECO:0000256" key="7">
    <source>
        <dbReference type="ARBA" id="ARBA00022839"/>
    </source>
</evidence>
<evidence type="ECO:0000256" key="3">
    <source>
        <dbReference type="ARBA" id="ARBA00022552"/>
    </source>
</evidence>
<feature type="domain" description="RNB" evidence="12">
    <location>
        <begin position="509"/>
        <end position="864"/>
    </location>
</feature>
<keyword evidence="4" id="KW-0540">Nuclease</keyword>
<evidence type="ECO:0000256" key="6">
    <source>
        <dbReference type="ARBA" id="ARBA00022835"/>
    </source>
</evidence>
<reference evidence="13 14" key="1">
    <citation type="submission" date="2024-03" db="EMBL/GenBank/DDBJ databases">
        <title>Complete genome sequence of the green alga Chloropicon roscoffensis RCC1871.</title>
        <authorList>
            <person name="Lemieux C."/>
            <person name="Pombert J.-F."/>
            <person name="Otis C."/>
            <person name="Turmel M."/>
        </authorList>
    </citation>
    <scope>NUCLEOTIDE SEQUENCE [LARGE SCALE GENOMIC DNA]</scope>
    <source>
        <strain evidence="13 14">RCC1871</strain>
    </source>
</reference>
<proteinExistence type="inferred from homology"/>
<keyword evidence="5" id="KW-0378">Hydrolase</keyword>
<keyword evidence="9" id="KW-0539">Nucleus</keyword>
<dbReference type="Pfam" id="PF17215">
    <property type="entry name" value="Rrp44_S1"/>
    <property type="match status" value="1"/>
</dbReference>
<sequence length="991" mass="109661">MVQGPMSNRALYAQRTIVKRTRRNQVVRIVKEHYLRDDLANPILTKSFHGGQVSNEQHDEAEEYCVFDASCFPHQVDVLERGASEGAITGVILLSTVLETVARVRGESARRRVLELCSSDQGGRFVLFPDDHHQETSVCAEPAVRGETRMQVDRRGFVRACRWLAEDAKAAGRAKPARLVAVSDSEEARAALEESQELRGLVSSGLVRVRSTESWIAERHPHLLDLVALSSTDGGDSDAKAPTGKASQHSSFLPYPRHVSAQEADRKCRLGLAHKGKLCCASRFSPWTALVKIAGKDGSEDAEVKVVGREALNRATEGDIVAVELVDGPGPEPGREAEAMAEGEAEGVGIASVAENDADASEVSASVRYARVICILRRAWNEKGYCGSIQPKSLPKDQATLMSTGRPVGVLFQPSDRRLPLVRIRTRQCGVLKDQRIIVVVDEWDANSAYPSGHYVRALGEIGDRETETKVILHQHGVSDPDEGFSPAVHACVPELPWSVPRDLNDPNRRDIKGMCVFSVDPPGCRDIDDALSARFVAPEEIPLDAMEAASLAASGKLVELGVHIADVTHFLKPNTAMDLEASRRCTSVYLVDRRIDMLPKPLTEDICSLRHGVDRFAFSVLWRMNVDTADVVGEPEFFKSVIHSKAALTYQEAQEKIDRGGDDDITRGLLLLRRVTRLLRKKRVDLGALTLASPEVKFEIDRETNNPLDVGMYVTRETNKVVEEMMLLANETVATRIFERGFSRSALLRRHPVPTKTMFEPLLKACQSAGIQMDVTTSRHLADSLDRAGSSDGGEKDAYLNTLIRFMATRCMTQAEYFSSGEVARSQFSHYGLAMPIYTHFTSPIRRYADVVVHRMLSACIGLEPPSEELCESALVTEQCQILNVRHKSAQLAGRASAELYTLVFFRGRPTEEPARVVKVRERGVVVFVPKYGIEGTVRLDGWAKVEQKKPAMASADGTRKVELFDRVRVRIEVQQEGQSRQEHLVLTIV</sequence>
<dbReference type="SUPFAM" id="SSF50249">
    <property type="entry name" value="Nucleic acid-binding proteins"/>
    <property type="match status" value="3"/>
</dbReference>
<evidence type="ECO:0000259" key="12">
    <source>
        <dbReference type="SMART" id="SM00955"/>
    </source>
</evidence>
<dbReference type="InterPro" id="IPR001900">
    <property type="entry name" value="RNase_II/R"/>
</dbReference>
<organism evidence="13 14">
    <name type="scientific">Chloropicon roscoffensis</name>
    <dbReference type="NCBI Taxonomy" id="1461544"/>
    <lineage>
        <taxon>Eukaryota</taxon>
        <taxon>Viridiplantae</taxon>
        <taxon>Chlorophyta</taxon>
        <taxon>Chloropicophyceae</taxon>
        <taxon>Chloropicales</taxon>
        <taxon>Chloropicaceae</taxon>
        <taxon>Chloropicon</taxon>
    </lineage>
</organism>
<dbReference type="InterPro" id="IPR050180">
    <property type="entry name" value="RNR_Ribonuclease"/>
</dbReference>
<evidence type="ECO:0000313" key="14">
    <source>
        <dbReference type="Proteomes" id="UP001472866"/>
    </source>
</evidence>
<dbReference type="EMBL" id="CP151510">
    <property type="protein sequence ID" value="WZN64865.1"/>
    <property type="molecule type" value="Genomic_DNA"/>
</dbReference>
<dbReference type="FunFam" id="2.40.50.700:FF:000001">
    <property type="entry name" value="Exosome complex exonuclease exoribonuclease (Rrp44)"/>
    <property type="match status" value="1"/>
</dbReference>
<keyword evidence="3" id="KW-0698">rRNA processing</keyword>
<keyword evidence="14" id="KW-1185">Reference proteome</keyword>
<dbReference type="SMART" id="SM00955">
    <property type="entry name" value="RNB"/>
    <property type="match status" value="1"/>
</dbReference>
<dbReference type="GO" id="GO:0004519">
    <property type="term" value="F:endonuclease activity"/>
    <property type="evidence" value="ECO:0007669"/>
    <property type="project" value="TreeGrafter"/>
</dbReference>
<dbReference type="Gene3D" id="2.40.50.700">
    <property type="match status" value="1"/>
</dbReference>
<evidence type="ECO:0000256" key="4">
    <source>
        <dbReference type="ARBA" id="ARBA00022722"/>
    </source>
</evidence>
<evidence type="ECO:0000256" key="5">
    <source>
        <dbReference type="ARBA" id="ARBA00022801"/>
    </source>
</evidence>
<keyword evidence="7 13" id="KW-0269">Exonuclease</keyword>
<evidence type="ECO:0000256" key="11">
    <source>
        <dbReference type="RuleBase" id="RU003901"/>
    </source>
</evidence>
<dbReference type="Pfam" id="PF00773">
    <property type="entry name" value="RNB"/>
    <property type="match status" value="1"/>
</dbReference>
<evidence type="ECO:0000256" key="9">
    <source>
        <dbReference type="ARBA" id="ARBA00023242"/>
    </source>
</evidence>
<dbReference type="GO" id="GO:0000175">
    <property type="term" value="F:3'-5'-RNA exonuclease activity"/>
    <property type="evidence" value="ECO:0007669"/>
    <property type="project" value="UniProtKB-ARBA"/>
</dbReference>
<dbReference type="GO" id="GO:0000177">
    <property type="term" value="C:cytoplasmic exosome (RNase complex)"/>
    <property type="evidence" value="ECO:0007669"/>
    <property type="project" value="TreeGrafter"/>
</dbReference>
<dbReference type="PROSITE" id="PS01175">
    <property type="entry name" value="RIBONUCLEASE_II"/>
    <property type="match status" value="1"/>
</dbReference>
<dbReference type="InterPro" id="IPR012340">
    <property type="entry name" value="NA-bd_OB-fold"/>
</dbReference>
<dbReference type="Gene3D" id="2.40.50.690">
    <property type="match status" value="1"/>
</dbReference>
<evidence type="ECO:0000256" key="10">
    <source>
        <dbReference type="ARBA" id="ARBA00077930"/>
    </source>
</evidence>
<dbReference type="InterPro" id="IPR022966">
    <property type="entry name" value="RNase_II/R_CS"/>
</dbReference>
<comment type="similarity">
    <text evidence="2 11">Belongs to the RNR ribonuclease family.</text>
</comment>
<gene>
    <name evidence="13" type="ORF">HKI87_10g64220</name>
</gene>
<dbReference type="GO" id="GO:0016075">
    <property type="term" value="P:rRNA catabolic process"/>
    <property type="evidence" value="ECO:0007669"/>
    <property type="project" value="TreeGrafter"/>
</dbReference>